<dbReference type="NCBIfam" id="TIGR00778">
    <property type="entry name" value="ahpD_dom"/>
    <property type="match status" value="1"/>
</dbReference>
<evidence type="ECO:0000259" key="1">
    <source>
        <dbReference type="Pfam" id="PF02627"/>
    </source>
</evidence>
<comment type="caution">
    <text evidence="2">The sequence shown here is derived from an EMBL/GenBank/DDBJ whole genome shotgun (WGS) entry which is preliminary data.</text>
</comment>
<accession>A0A839XHE2</accession>
<dbReference type="InterPro" id="IPR004675">
    <property type="entry name" value="AhpD_core"/>
</dbReference>
<dbReference type="Gene3D" id="1.20.1290.10">
    <property type="entry name" value="AhpD-like"/>
    <property type="match status" value="1"/>
</dbReference>
<keyword evidence="3" id="KW-1185">Reference proteome</keyword>
<dbReference type="PANTHER" id="PTHR34846:SF7">
    <property type="entry name" value="BLL7811 PROTEIN"/>
    <property type="match status" value="1"/>
</dbReference>
<sequence>MQGRLDGLQSAAAGGFKAMYAMESFLAGSDVPQGLLHLLKLRVSQINGCGYCVDMHARDAAADGESTERVNGVAAFREMPYFTEAERAALELAEAATRLADNPHGVPDDVWQAARKHYDDTHLSTLIMAIAAINAWNRINVTNRTVAGTITR</sequence>
<organism evidence="2 3">
    <name type="scientific">Prauserella sediminis</name>
    <dbReference type="NCBI Taxonomy" id="577680"/>
    <lineage>
        <taxon>Bacteria</taxon>
        <taxon>Bacillati</taxon>
        <taxon>Actinomycetota</taxon>
        <taxon>Actinomycetes</taxon>
        <taxon>Pseudonocardiales</taxon>
        <taxon>Pseudonocardiaceae</taxon>
        <taxon>Prauserella</taxon>
        <taxon>Prauserella salsuginis group</taxon>
    </lineage>
</organism>
<dbReference type="GO" id="GO:0051920">
    <property type="term" value="F:peroxiredoxin activity"/>
    <property type="evidence" value="ECO:0007669"/>
    <property type="project" value="InterPro"/>
</dbReference>
<keyword evidence="2" id="KW-0575">Peroxidase</keyword>
<name>A0A839XHE2_9PSEU</name>
<dbReference type="Pfam" id="PF02627">
    <property type="entry name" value="CMD"/>
    <property type="match status" value="1"/>
</dbReference>
<dbReference type="SUPFAM" id="SSF69118">
    <property type="entry name" value="AhpD-like"/>
    <property type="match status" value="1"/>
</dbReference>
<protein>
    <submittedName>
        <fullName evidence="2">AhpD family alkylhydroperoxidase</fullName>
    </submittedName>
</protein>
<reference evidence="2 3" key="1">
    <citation type="submission" date="2020-08" db="EMBL/GenBank/DDBJ databases">
        <title>Sequencing the genomes of 1000 actinobacteria strains.</title>
        <authorList>
            <person name="Klenk H.-P."/>
        </authorList>
    </citation>
    <scope>NUCLEOTIDE SEQUENCE [LARGE SCALE GENOMIC DNA]</scope>
    <source>
        <strain evidence="2 3">DSM 45267</strain>
    </source>
</reference>
<dbReference type="InterPro" id="IPR029032">
    <property type="entry name" value="AhpD-like"/>
</dbReference>
<dbReference type="RefSeq" id="WP_183780947.1">
    <property type="nucleotide sequence ID" value="NZ_JACIBS010000001.1"/>
</dbReference>
<feature type="domain" description="Carboxymuconolactone decarboxylase-like" evidence="1">
    <location>
        <begin position="28"/>
        <end position="95"/>
    </location>
</feature>
<evidence type="ECO:0000313" key="2">
    <source>
        <dbReference type="EMBL" id="MBB3662700.1"/>
    </source>
</evidence>
<keyword evidence="2" id="KW-0560">Oxidoreductase</keyword>
<dbReference type="AlphaFoldDB" id="A0A839XHE2"/>
<dbReference type="InterPro" id="IPR003779">
    <property type="entry name" value="CMD-like"/>
</dbReference>
<dbReference type="PANTHER" id="PTHR34846">
    <property type="entry name" value="4-CARBOXYMUCONOLACTONE DECARBOXYLASE FAMILY PROTEIN (AFU_ORTHOLOGUE AFUA_6G11590)"/>
    <property type="match status" value="1"/>
</dbReference>
<dbReference type="Proteomes" id="UP000564573">
    <property type="component" value="Unassembled WGS sequence"/>
</dbReference>
<gene>
    <name evidence="2" type="ORF">FB384_001604</name>
</gene>
<evidence type="ECO:0000313" key="3">
    <source>
        <dbReference type="Proteomes" id="UP000564573"/>
    </source>
</evidence>
<proteinExistence type="predicted"/>
<dbReference type="EMBL" id="JACIBS010000001">
    <property type="protein sequence ID" value="MBB3662700.1"/>
    <property type="molecule type" value="Genomic_DNA"/>
</dbReference>